<dbReference type="InterPro" id="IPR029044">
    <property type="entry name" value="Nucleotide-diphossugar_trans"/>
</dbReference>
<dbReference type="GO" id="GO:0016020">
    <property type="term" value="C:membrane"/>
    <property type="evidence" value="ECO:0007669"/>
    <property type="project" value="InterPro"/>
</dbReference>
<dbReference type="Proteomes" id="UP000287687">
    <property type="component" value="Unassembled WGS sequence"/>
</dbReference>
<dbReference type="PANTHER" id="PTHR31306">
    <property type="entry name" value="ALPHA-1,6-MANNOSYLTRANSFERASE MNN11-RELATED"/>
    <property type="match status" value="1"/>
</dbReference>
<dbReference type="GO" id="GO:0016757">
    <property type="term" value="F:glycosyltransferase activity"/>
    <property type="evidence" value="ECO:0007669"/>
    <property type="project" value="UniProtKB-KW"/>
</dbReference>
<dbReference type="EMBL" id="SBIP01000002">
    <property type="protein sequence ID" value="RWX78761.1"/>
    <property type="molecule type" value="Genomic_DNA"/>
</dbReference>
<keyword evidence="4" id="KW-1185">Reference proteome</keyword>
<organism evidence="3 4">
    <name type="scientific">Neorhizobium lilium</name>
    <dbReference type="NCBI Taxonomy" id="2503024"/>
    <lineage>
        <taxon>Bacteria</taxon>
        <taxon>Pseudomonadati</taxon>
        <taxon>Pseudomonadota</taxon>
        <taxon>Alphaproteobacteria</taxon>
        <taxon>Hyphomicrobiales</taxon>
        <taxon>Rhizobiaceae</taxon>
        <taxon>Rhizobium/Agrobacterium group</taxon>
        <taxon>Neorhizobium</taxon>
    </lineage>
</organism>
<name>A0A3S3SF21_9HYPH</name>
<evidence type="ECO:0000256" key="2">
    <source>
        <dbReference type="ARBA" id="ARBA00022679"/>
    </source>
</evidence>
<dbReference type="AlphaFoldDB" id="A0A3S3SF21"/>
<comment type="caution">
    <text evidence="3">The sequence shown here is derived from an EMBL/GenBank/DDBJ whole genome shotgun (WGS) entry which is preliminary data.</text>
</comment>
<dbReference type="OrthoDB" id="8479486at2"/>
<sequence>MFQKIIRRLALSTPNINSSTSIKPKILICSGSTQIRFPTAINHSVYAARHGYRYRFNINPYPNLPNFYYHKLATLLDGLNDCDWLFWLDDDAAFTQLDMSLESLVPEMQDPKIFAIYCKSPVNRGITTFLSSGNFLIRNCPDAVAFIQDCLATTGEQSKEFWSEEKYGPYWGPFDQEAMIHQLEHFPHRRSKYALLDYTRFNTRPFHFQNANDHFLVHFTYDPERSKRLQMIDFAEKYGLSEFLLPQEQSEPYAMYFPHIKNSIGEG</sequence>
<accession>A0A3S3SF21</accession>
<dbReference type="Pfam" id="PF05637">
    <property type="entry name" value="Glyco_transf_34"/>
    <property type="match status" value="1"/>
</dbReference>
<evidence type="ECO:0000313" key="4">
    <source>
        <dbReference type="Proteomes" id="UP000287687"/>
    </source>
</evidence>
<dbReference type="RefSeq" id="WP_128442738.1">
    <property type="nucleotide sequence ID" value="NZ_SBIP01000002.1"/>
</dbReference>
<evidence type="ECO:0008006" key="5">
    <source>
        <dbReference type="Google" id="ProtNLM"/>
    </source>
</evidence>
<proteinExistence type="predicted"/>
<keyword evidence="2" id="KW-0808">Transferase</keyword>
<evidence type="ECO:0000256" key="1">
    <source>
        <dbReference type="ARBA" id="ARBA00022676"/>
    </source>
</evidence>
<protein>
    <recommendedName>
        <fullName evidence="5">Galactosyl transferase GMA12/MNN10 family protein</fullName>
    </recommendedName>
</protein>
<dbReference type="Gene3D" id="3.90.550.10">
    <property type="entry name" value="Spore Coat Polysaccharide Biosynthesis Protein SpsA, Chain A"/>
    <property type="match status" value="1"/>
</dbReference>
<evidence type="ECO:0000313" key="3">
    <source>
        <dbReference type="EMBL" id="RWX78761.1"/>
    </source>
</evidence>
<dbReference type="GO" id="GO:0006487">
    <property type="term" value="P:protein N-linked glycosylation"/>
    <property type="evidence" value="ECO:0007669"/>
    <property type="project" value="TreeGrafter"/>
</dbReference>
<gene>
    <name evidence="3" type="ORF">EPK99_09230</name>
</gene>
<reference evidence="3 4" key="1">
    <citation type="submission" date="2019-01" db="EMBL/GenBank/DDBJ databases">
        <title>The draft genome of Rhizobium sp. 24NR.</title>
        <authorList>
            <person name="Liu L."/>
            <person name="Liang L."/>
            <person name="Shi S."/>
            <person name="Xu L."/>
            <person name="Wang X."/>
            <person name="Li L."/>
            <person name="Zhang X."/>
        </authorList>
    </citation>
    <scope>NUCLEOTIDE SEQUENCE [LARGE SCALE GENOMIC DNA]</scope>
    <source>
        <strain evidence="3 4">24NR</strain>
    </source>
</reference>
<keyword evidence="1" id="KW-0328">Glycosyltransferase</keyword>
<dbReference type="InterPro" id="IPR008630">
    <property type="entry name" value="Glyco_trans_34"/>
</dbReference>
<dbReference type="PANTHER" id="PTHR31306:SF4">
    <property type="entry name" value="ALPHA-1,2-GALACTOSYLTRANSFERASE"/>
    <property type="match status" value="1"/>
</dbReference>